<feature type="region of interest" description="Disordered" evidence="1">
    <location>
        <begin position="63"/>
        <end position="118"/>
    </location>
</feature>
<dbReference type="RefSeq" id="WP_089809103.1">
    <property type="nucleotide sequence ID" value="NZ_FOYT01000002.1"/>
</dbReference>
<proteinExistence type="predicted"/>
<keyword evidence="3" id="KW-1185">Reference proteome</keyword>
<dbReference type="OrthoDB" id="282863at2157"/>
<feature type="compositionally biased region" description="Acidic residues" evidence="1">
    <location>
        <begin position="70"/>
        <end position="118"/>
    </location>
</feature>
<dbReference type="STRING" id="553469.SAMN04487947_3088"/>
<evidence type="ECO:0000313" key="2">
    <source>
        <dbReference type="EMBL" id="SFR63310.1"/>
    </source>
</evidence>
<protein>
    <submittedName>
        <fullName evidence="2">Uncharacterized protein</fullName>
    </submittedName>
</protein>
<accession>A0A1I6IAA2</accession>
<dbReference type="EMBL" id="FOYT01000002">
    <property type="protein sequence ID" value="SFR63310.1"/>
    <property type="molecule type" value="Genomic_DNA"/>
</dbReference>
<dbReference type="AlphaFoldDB" id="A0A1I6IAA2"/>
<dbReference type="Proteomes" id="UP000198531">
    <property type="component" value="Unassembled WGS sequence"/>
</dbReference>
<gene>
    <name evidence="2" type="ORF">SAMN04487947_3088</name>
</gene>
<evidence type="ECO:0000313" key="3">
    <source>
        <dbReference type="Proteomes" id="UP000198531"/>
    </source>
</evidence>
<name>A0A1I6IAA2_9EURY</name>
<evidence type="ECO:0000256" key="1">
    <source>
        <dbReference type="SAM" id="MobiDB-lite"/>
    </source>
</evidence>
<reference evidence="3" key="1">
    <citation type="submission" date="2016-10" db="EMBL/GenBank/DDBJ databases">
        <authorList>
            <person name="Varghese N."/>
            <person name="Submissions S."/>
        </authorList>
    </citation>
    <scope>NUCLEOTIDE SEQUENCE [LARGE SCALE GENOMIC DNA]</scope>
    <source>
        <strain evidence="3">CGMCC 1.7736</strain>
    </source>
</reference>
<sequence>MSEETPSVAGAFENVDFAEVFADTPLADEFEDEDATAGEAVGAFVGRSLGAWAGGALGATVVEPLLSGGDESEDDADTDDAEGESGDSASDGEADAADDDGSEDGTDDESSDDGGEAS</sequence>
<organism evidence="2 3">
    <name type="scientific">Halogeometricum rufum</name>
    <dbReference type="NCBI Taxonomy" id="553469"/>
    <lineage>
        <taxon>Archaea</taxon>
        <taxon>Methanobacteriati</taxon>
        <taxon>Methanobacteriota</taxon>
        <taxon>Stenosarchaea group</taxon>
        <taxon>Halobacteria</taxon>
        <taxon>Halobacteriales</taxon>
        <taxon>Haloferacaceae</taxon>
        <taxon>Halogeometricum</taxon>
    </lineage>
</organism>